<evidence type="ECO:0000256" key="6">
    <source>
        <dbReference type="ARBA" id="ARBA00022989"/>
    </source>
</evidence>
<name>A0ABV7XI82_9GAMM</name>
<evidence type="ECO:0000259" key="11">
    <source>
        <dbReference type="Pfam" id="PF07730"/>
    </source>
</evidence>
<keyword evidence="7" id="KW-0902">Two-component regulatory system</keyword>
<dbReference type="Gene3D" id="1.20.5.1930">
    <property type="match status" value="1"/>
</dbReference>
<evidence type="ECO:0000256" key="9">
    <source>
        <dbReference type="SAM" id="Phobius"/>
    </source>
</evidence>
<feature type="transmembrane region" description="Helical" evidence="9">
    <location>
        <begin position="27"/>
        <end position="55"/>
    </location>
</feature>
<evidence type="ECO:0000256" key="3">
    <source>
        <dbReference type="ARBA" id="ARBA00022679"/>
    </source>
</evidence>
<evidence type="ECO:0000256" key="8">
    <source>
        <dbReference type="ARBA" id="ARBA00023136"/>
    </source>
</evidence>
<evidence type="ECO:0000313" key="13">
    <source>
        <dbReference type="Proteomes" id="UP001595705"/>
    </source>
</evidence>
<feature type="transmembrane region" description="Helical" evidence="9">
    <location>
        <begin position="162"/>
        <end position="184"/>
    </location>
</feature>
<evidence type="ECO:0000256" key="5">
    <source>
        <dbReference type="ARBA" id="ARBA00022777"/>
    </source>
</evidence>
<feature type="transmembrane region" description="Helical" evidence="9">
    <location>
        <begin position="196"/>
        <end position="216"/>
    </location>
</feature>
<keyword evidence="5 12" id="KW-0418">Kinase</keyword>
<dbReference type="InterPro" id="IPR036890">
    <property type="entry name" value="HATPase_C_sf"/>
</dbReference>
<dbReference type="Proteomes" id="UP001595705">
    <property type="component" value="Unassembled WGS sequence"/>
</dbReference>
<feature type="transmembrane region" description="Helical" evidence="9">
    <location>
        <begin position="124"/>
        <end position="142"/>
    </location>
</feature>
<evidence type="ECO:0000256" key="1">
    <source>
        <dbReference type="ARBA" id="ARBA00004651"/>
    </source>
</evidence>
<keyword evidence="13" id="KW-1185">Reference proteome</keyword>
<organism evidence="12 13">
    <name type="scientific">Luteimonas soli</name>
    <dbReference type="NCBI Taxonomy" id="1648966"/>
    <lineage>
        <taxon>Bacteria</taxon>
        <taxon>Pseudomonadati</taxon>
        <taxon>Pseudomonadota</taxon>
        <taxon>Gammaproteobacteria</taxon>
        <taxon>Lysobacterales</taxon>
        <taxon>Lysobacteraceae</taxon>
        <taxon>Luteimonas</taxon>
    </lineage>
</organism>
<dbReference type="CDD" id="cd16917">
    <property type="entry name" value="HATPase_UhpB-NarQ-NarX-like"/>
    <property type="match status" value="1"/>
</dbReference>
<evidence type="ECO:0000256" key="7">
    <source>
        <dbReference type="ARBA" id="ARBA00023012"/>
    </source>
</evidence>
<dbReference type="EMBL" id="JBHRYA010000003">
    <property type="protein sequence ID" value="MFC3715759.1"/>
    <property type="molecule type" value="Genomic_DNA"/>
</dbReference>
<dbReference type="InterPro" id="IPR011712">
    <property type="entry name" value="Sig_transdc_His_kin_sub3_dim/P"/>
</dbReference>
<evidence type="ECO:0000256" key="4">
    <source>
        <dbReference type="ARBA" id="ARBA00022692"/>
    </source>
</evidence>
<evidence type="ECO:0000259" key="10">
    <source>
        <dbReference type="Pfam" id="PF05231"/>
    </source>
</evidence>
<evidence type="ECO:0000256" key="2">
    <source>
        <dbReference type="ARBA" id="ARBA00022475"/>
    </source>
</evidence>
<keyword evidence="3" id="KW-0808">Transferase</keyword>
<reference evidence="13" key="1">
    <citation type="journal article" date="2019" name="Int. J. Syst. Evol. Microbiol.">
        <title>The Global Catalogue of Microorganisms (GCM) 10K type strain sequencing project: providing services to taxonomists for standard genome sequencing and annotation.</title>
        <authorList>
            <consortium name="The Broad Institute Genomics Platform"/>
            <consortium name="The Broad Institute Genome Sequencing Center for Infectious Disease"/>
            <person name="Wu L."/>
            <person name="Ma J."/>
        </authorList>
    </citation>
    <scope>NUCLEOTIDE SEQUENCE [LARGE SCALE GENOMIC DNA]</scope>
    <source>
        <strain evidence="13">KCTC 42441</strain>
    </source>
</reference>
<comment type="subcellular location">
    <subcellularLocation>
        <location evidence="1">Cell membrane</location>
        <topology evidence="1">Multi-pass membrane protein</topology>
    </subcellularLocation>
</comment>
<dbReference type="Pfam" id="PF05231">
    <property type="entry name" value="MASE1"/>
    <property type="match status" value="1"/>
</dbReference>
<keyword evidence="2" id="KW-1003">Cell membrane</keyword>
<dbReference type="InterPro" id="IPR050482">
    <property type="entry name" value="Sensor_HK_TwoCompSys"/>
</dbReference>
<keyword evidence="4 9" id="KW-0812">Transmembrane</keyword>
<feature type="transmembrane region" description="Helical" evidence="9">
    <location>
        <begin position="245"/>
        <end position="262"/>
    </location>
</feature>
<proteinExistence type="predicted"/>
<protein>
    <submittedName>
        <fullName evidence="12">Histidine kinase</fullName>
    </submittedName>
</protein>
<feature type="transmembrane region" description="Helical" evidence="9">
    <location>
        <begin position="274"/>
        <end position="293"/>
    </location>
</feature>
<evidence type="ECO:0000313" key="12">
    <source>
        <dbReference type="EMBL" id="MFC3715759.1"/>
    </source>
</evidence>
<sequence>MSTSNSPPGDSENPAIEAQSPPWRRPAVIWLLLYPFAWLGLFGISGMLWYLPAGLRLGTLWLLPRRLWPAMAAIEITTLVILGRTLGYSSLTGWLLGAIIPWCIYAVVLRGIGRHGRGTPAYRALPRLLVVGFVAAVFNSLLLTAIDLNDDGSLAAGLPPTLVSFALGDFAGSVLVVPIMLALTDQFGPERRPWPLLLAYGVALASPAVVLGLALLPSIEAPIYPLALALLPLFLVAYRYGWRPAMVSYGLLCLALTTARLPNVEQLQPGQLPLLMAMVGCAVLLVGVSTETLRTRRREMDEIVQALRTRSAELARAANRMAAMQEQERRRIGVELHDQIGQDMTAIATRLRIVELTASNPTVLEGLSSISSLVTSAHGHLREVINELHPAVLDRFGLTRAIAEGPFAELLRDRGVLYTSRVQGRVDHLPDNIASALYRICQEAVTNGARHGCGGRMHIRLVLAPSENAAELTMEIEDQAGAIIIDPNRPGRGLLNIRDRADAIGADYRFDPDGGMPRHRVHLWVAMPVA</sequence>
<gene>
    <name evidence="12" type="ORF">ACFONC_06305</name>
</gene>
<dbReference type="GO" id="GO:0016301">
    <property type="term" value="F:kinase activity"/>
    <property type="evidence" value="ECO:0007669"/>
    <property type="project" value="UniProtKB-KW"/>
</dbReference>
<comment type="caution">
    <text evidence="12">The sequence shown here is derived from an EMBL/GenBank/DDBJ whole genome shotgun (WGS) entry which is preliminary data.</text>
</comment>
<dbReference type="PANTHER" id="PTHR24421">
    <property type="entry name" value="NITRATE/NITRITE SENSOR PROTEIN NARX-RELATED"/>
    <property type="match status" value="1"/>
</dbReference>
<dbReference type="Gene3D" id="3.30.565.10">
    <property type="entry name" value="Histidine kinase-like ATPase, C-terminal domain"/>
    <property type="match status" value="1"/>
</dbReference>
<feature type="domain" description="MASE1" evidence="10">
    <location>
        <begin position="46"/>
        <end position="264"/>
    </location>
</feature>
<dbReference type="InterPro" id="IPR007895">
    <property type="entry name" value="MASE1"/>
</dbReference>
<feature type="transmembrane region" description="Helical" evidence="9">
    <location>
        <begin position="93"/>
        <end position="112"/>
    </location>
</feature>
<dbReference type="Pfam" id="PF07730">
    <property type="entry name" value="HisKA_3"/>
    <property type="match status" value="1"/>
</dbReference>
<keyword evidence="6 9" id="KW-1133">Transmembrane helix</keyword>
<feature type="domain" description="Signal transduction histidine kinase subgroup 3 dimerisation and phosphoacceptor" evidence="11">
    <location>
        <begin position="328"/>
        <end position="393"/>
    </location>
</feature>
<accession>A0ABV7XI82</accession>
<feature type="transmembrane region" description="Helical" evidence="9">
    <location>
        <begin position="222"/>
        <end position="238"/>
    </location>
</feature>
<keyword evidence="8 9" id="KW-0472">Membrane</keyword>